<dbReference type="EMBL" id="GG739110">
    <property type="protein sequence ID" value="EFC35614.1"/>
    <property type="molecule type" value="Genomic_DNA"/>
</dbReference>
<evidence type="ECO:0000313" key="2">
    <source>
        <dbReference type="EMBL" id="EFC35614.1"/>
    </source>
</evidence>
<dbReference type="OrthoDB" id="10001977at2759"/>
<dbReference type="GeneID" id="8860311"/>
<dbReference type="RefSeq" id="XP_002668358.1">
    <property type="nucleotide sequence ID" value="XM_002668312.1"/>
</dbReference>
<protein>
    <submittedName>
        <fullName evidence="2">Predicted protein</fullName>
    </submittedName>
</protein>
<accession>D2W5N8</accession>
<name>D2W5N8_NAEGR</name>
<gene>
    <name evidence="2" type="ORF">NAEGRDRAFT_76729</name>
</gene>
<dbReference type="AlphaFoldDB" id="D2W5N8"/>
<evidence type="ECO:0000259" key="1">
    <source>
        <dbReference type="PROSITE" id="PS51886"/>
    </source>
</evidence>
<sequence>MLMPKLLFRATRDGFRSADFHRHCDGKLKTVTIIKSDQDDLFGFYATRDLASNCDDFEKGILIRDDESFTFRLENDKCYTFHLEEDKAECPLVTYDSTLLLSYAYCFWISDQSDVKYSSSQEDVELHILPQNRLPGKKQRYFSEDDFLVKEIEVFHILD</sequence>
<dbReference type="Pfam" id="PF07534">
    <property type="entry name" value="TLD"/>
    <property type="match status" value="1"/>
</dbReference>
<dbReference type="InterPro" id="IPR006571">
    <property type="entry name" value="TLDc_dom"/>
</dbReference>
<dbReference type="Proteomes" id="UP000006671">
    <property type="component" value="Unassembled WGS sequence"/>
</dbReference>
<dbReference type="PROSITE" id="PS51886">
    <property type="entry name" value="TLDC"/>
    <property type="match status" value="1"/>
</dbReference>
<dbReference type="VEuPathDB" id="AmoebaDB:NAEGRDRAFT_76729"/>
<dbReference type="KEGG" id="ngr:NAEGRDRAFT_76729"/>
<evidence type="ECO:0000313" key="3">
    <source>
        <dbReference type="Proteomes" id="UP000006671"/>
    </source>
</evidence>
<dbReference type="InParanoid" id="D2W5N8"/>
<organism evidence="3">
    <name type="scientific">Naegleria gruberi</name>
    <name type="common">Amoeba</name>
    <dbReference type="NCBI Taxonomy" id="5762"/>
    <lineage>
        <taxon>Eukaryota</taxon>
        <taxon>Discoba</taxon>
        <taxon>Heterolobosea</taxon>
        <taxon>Tetramitia</taxon>
        <taxon>Eutetramitia</taxon>
        <taxon>Vahlkampfiidae</taxon>
        <taxon>Naegleria</taxon>
    </lineage>
</organism>
<feature type="domain" description="TLDc" evidence="1">
    <location>
        <begin position="1"/>
        <end position="158"/>
    </location>
</feature>
<keyword evidence="3" id="KW-1185">Reference proteome</keyword>
<reference evidence="2 3" key="1">
    <citation type="journal article" date="2010" name="Cell">
        <title>The genome of Naegleria gruberi illuminates early eukaryotic versatility.</title>
        <authorList>
            <person name="Fritz-Laylin L.K."/>
            <person name="Prochnik S.E."/>
            <person name="Ginger M.L."/>
            <person name="Dacks J.B."/>
            <person name="Carpenter M.L."/>
            <person name="Field M.C."/>
            <person name="Kuo A."/>
            <person name="Paredez A."/>
            <person name="Chapman J."/>
            <person name="Pham J."/>
            <person name="Shu S."/>
            <person name="Neupane R."/>
            <person name="Cipriano M."/>
            <person name="Mancuso J."/>
            <person name="Tu H."/>
            <person name="Salamov A."/>
            <person name="Lindquist E."/>
            <person name="Shapiro H."/>
            <person name="Lucas S."/>
            <person name="Grigoriev I.V."/>
            <person name="Cande W.Z."/>
            <person name="Fulton C."/>
            <person name="Rokhsar D.S."/>
            <person name="Dawson S.C."/>
        </authorList>
    </citation>
    <scope>NUCLEOTIDE SEQUENCE [LARGE SCALE GENOMIC DNA]</scope>
    <source>
        <strain evidence="2 3">NEG-M</strain>
    </source>
</reference>
<proteinExistence type="predicted"/>